<proteinExistence type="predicted"/>
<gene>
    <name evidence="1" type="ORF">AVEN_169333_1</name>
    <name evidence="2" type="ORF">AVEN_205616_1</name>
</gene>
<sequence>MGRRSVTAASMCIMSVNLLSFRATLNLRNRKKSGRDRSAEYFGVRQFSNSMLRQKPFYKHSVTPLIIIGHGGLPTPMLVFEAFPPINKYFKPRIQSLQDESVISIHLLQHCMTLPY</sequence>
<evidence type="ECO:0000313" key="1">
    <source>
        <dbReference type="EMBL" id="GBO05001.1"/>
    </source>
</evidence>
<protein>
    <submittedName>
        <fullName evidence="2">Uncharacterized protein</fullName>
    </submittedName>
</protein>
<dbReference type="Proteomes" id="UP000499080">
    <property type="component" value="Unassembled WGS sequence"/>
</dbReference>
<dbReference type="AlphaFoldDB" id="A0A4Y2TXW1"/>
<reference evidence="2 3" key="1">
    <citation type="journal article" date="2019" name="Sci. Rep.">
        <title>Orb-weaving spider Araneus ventricosus genome elucidates the spidroin gene catalogue.</title>
        <authorList>
            <person name="Kono N."/>
            <person name="Nakamura H."/>
            <person name="Ohtoshi R."/>
            <person name="Moran D.A.P."/>
            <person name="Shinohara A."/>
            <person name="Yoshida Y."/>
            <person name="Fujiwara M."/>
            <person name="Mori M."/>
            <person name="Tomita M."/>
            <person name="Arakawa K."/>
        </authorList>
    </citation>
    <scope>NUCLEOTIDE SEQUENCE [LARGE SCALE GENOMIC DNA]</scope>
</reference>
<evidence type="ECO:0000313" key="2">
    <source>
        <dbReference type="EMBL" id="GBO05003.1"/>
    </source>
</evidence>
<accession>A0A4Y2TXW1</accession>
<name>A0A4Y2TXW1_ARAVE</name>
<dbReference type="EMBL" id="BGPR01031775">
    <property type="protein sequence ID" value="GBO05003.1"/>
    <property type="molecule type" value="Genomic_DNA"/>
</dbReference>
<organism evidence="2 3">
    <name type="scientific">Araneus ventricosus</name>
    <name type="common">Orbweaver spider</name>
    <name type="synonym">Epeira ventricosa</name>
    <dbReference type="NCBI Taxonomy" id="182803"/>
    <lineage>
        <taxon>Eukaryota</taxon>
        <taxon>Metazoa</taxon>
        <taxon>Ecdysozoa</taxon>
        <taxon>Arthropoda</taxon>
        <taxon>Chelicerata</taxon>
        <taxon>Arachnida</taxon>
        <taxon>Araneae</taxon>
        <taxon>Araneomorphae</taxon>
        <taxon>Entelegynae</taxon>
        <taxon>Araneoidea</taxon>
        <taxon>Araneidae</taxon>
        <taxon>Araneus</taxon>
    </lineage>
</organism>
<comment type="caution">
    <text evidence="2">The sequence shown here is derived from an EMBL/GenBank/DDBJ whole genome shotgun (WGS) entry which is preliminary data.</text>
</comment>
<evidence type="ECO:0000313" key="3">
    <source>
        <dbReference type="Proteomes" id="UP000499080"/>
    </source>
</evidence>
<dbReference type="EMBL" id="BGPR01031774">
    <property type="protein sequence ID" value="GBO05001.1"/>
    <property type="molecule type" value="Genomic_DNA"/>
</dbReference>
<keyword evidence="3" id="KW-1185">Reference proteome</keyword>